<proteinExistence type="predicted"/>
<dbReference type="RefSeq" id="WP_181905334.1">
    <property type="nucleotide sequence ID" value="NZ_QRDW01000004.1"/>
</dbReference>
<sequence length="58" mass="6788">MQKQKEIRNKATSMVKEHGQFAAIAADRQTIRMSNEDNKDGFYYWNAVRFAIIDYLCA</sequence>
<dbReference type="Proteomes" id="UP000256845">
    <property type="component" value="Unassembled WGS sequence"/>
</dbReference>
<dbReference type="AlphaFoldDB" id="A0A3D9HNJ4"/>
<reference evidence="1 2" key="1">
    <citation type="submission" date="2018-07" db="EMBL/GenBank/DDBJ databases">
        <title>Genomic Encyclopedia of Type Strains, Phase III (KMG-III): the genomes of soil and plant-associated and newly described type strains.</title>
        <authorList>
            <person name="Whitman W."/>
        </authorList>
    </citation>
    <scope>NUCLEOTIDE SEQUENCE [LARGE SCALE GENOMIC DNA]</scope>
    <source>
        <strain evidence="1 2">CECT 8488</strain>
    </source>
</reference>
<protein>
    <submittedName>
        <fullName evidence="1">Uncharacterized protein</fullName>
    </submittedName>
</protein>
<dbReference type="EMBL" id="QRDW01000004">
    <property type="protein sequence ID" value="RED51064.1"/>
    <property type="molecule type" value="Genomic_DNA"/>
</dbReference>
<evidence type="ECO:0000313" key="2">
    <source>
        <dbReference type="Proteomes" id="UP000256845"/>
    </source>
</evidence>
<name>A0A3D9HNJ4_9PROT</name>
<comment type="caution">
    <text evidence="1">The sequence shown here is derived from an EMBL/GenBank/DDBJ whole genome shotgun (WGS) entry which is preliminary data.</text>
</comment>
<keyword evidence="2" id="KW-1185">Reference proteome</keyword>
<organism evidence="1 2">
    <name type="scientific">Aestuariispira insulae</name>
    <dbReference type="NCBI Taxonomy" id="1461337"/>
    <lineage>
        <taxon>Bacteria</taxon>
        <taxon>Pseudomonadati</taxon>
        <taxon>Pseudomonadota</taxon>
        <taxon>Alphaproteobacteria</taxon>
        <taxon>Rhodospirillales</taxon>
        <taxon>Kiloniellaceae</taxon>
        <taxon>Aestuariispira</taxon>
    </lineage>
</organism>
<accession>A0A3D9HNJ4</accession>
<evidence type="ECO:0000313" key="1">
    <source>
        <dbReference type="EMBL" id="RED51064.1"/>
    </source>
</evidence>
<gene>
    <name evidence="1" type="ORF">DFP90_104342</name>
</gene>